<keyword evidence="3" id="KW-1185">Reference proteome</keyword>
<dbReference type="InterPro" id="IPR003609">
    <property type="entry name" value="Pan_app"/>
</dbReference>
<dbReference type="SMART" id="SM00473">
    <property type="entry name" value="PAN_AP"/>
    <property type="match status" value="1"/>
</dbReference>
<dbReference type="Proteomes" id="UP000270296">
    <property type="component" value="Unassembled WGS sequence"/>
</dbReference>
<dbReference type="Pfam" id="PF00024">
    <property type="entry name" value="PAN_1"/>
    <property type="match status" value="1"/>
</dbReference>
<dbReference type="PROSITE" id="PS50948">
    <property type="entry name" value="PAN"/>
    <property type="match status" value="1"/>
</dbReference>
<dbReference type="WBParaSite" id="SBAD_0000068801-mRNA-1">
    <property type="protein sequence ID" value="SBAD_0000068801-mRNA-1"/>
    <property type="gene ID" value="SBAD_0000068801"/>
</dbReference>
<dbReference type="AlphaFoldDB" id="A0A183IAM1"/>
<feature type="domain" description="Apple" evidence="1">
    <location>
        <begin position="43"/>
        <end position="120"/>
    </location>
</feature>
<evidence type="ECO:0000313" key="2">
    <source>
        <dbReference type="EMBL" id="VDO86883.1"/>
    </source>
</evidence>
<protein>
    <submittedName>
        <fullName evidence="4">Apple domain-containing protein</fullName>
    </submittedName>
</protein>
<evidence type="ECO:0000313" key="3">
    <source>
        <dbReference type="Proteomes" id="UP000270296"/>
    </source>
</evidence>
<dbReference type="SUPFAM" id="SSF57414">
    <property type="entry name" value="Hairpin loop containing domain-like"/>
    <property type="match status" value="1"/>
</dbReference>
<name>A0A183IAM1_9BILA</name>
<accession>A0A183IAM1</accession>
<reference evidence="2 3" key="2">
    <citation type="submission" date="2018-11" db="EMBL/GenBank/DDBJ databases">
        <authorList>
            <consortium name="Pathogen Informatics"/>
        </authorList>
    </citation>
    <scope>NUCLEOTIDE SEQUENCE [LARGE SCALE GENOMIC DNA]</scope>
</reference>
<sequence length="134" mass="15408">MVRRKCMISKVRAKPDGDAVLIPLETAVYFEKFCLPRNDRNPCREQFFYLFPGKDFYVESIHIASAASLRECAEICVRQDCLTAVYNADSHECHIKDLTAANKRSYLADKTNSYYFENGCKKLSTFSIESKLNN</sequence>
<evidence type="ECO:0000313" key="4">
    <source>
        <dbReference type="WBParaSite" id="SBAD_0000068801-mRNA-1"/>
    </source>
</evidence>
<dbReference type="EMBL" id="UZAM01002782">
    <property type="protein sequence ID" value="VDO86883.1"/>
    <property type="molecule type" value="Genomic_DNA"/>
</dbReference>
<dbReference type="Gene3D" id="3.50.4.10">
    <property type="entry name" value="Hepatocyte Growth Factor"/>
    <property type="match status" value="1"/>
</dbReference>
<evidence type="ECO:0000259" key="1">
    <source>
        <dbReference type="PROSITE" id="PS50948"/>
    </source>
</evidence>
<reference evidence="4" key="1">
    <citation type="submission" date="2016-06" db="UniProtKB">
        <authorList>
            <consortium name="WormBaseParasite"/>
        </authorList>
    </citation>
    <scope>IDENTIFICATION</scope>
</reference>
<proteinExistence type="predicted"/>
<gene>
    <name evidence="2" type="ORF">SBAD_LOCUS665</name>
</gene>
<organism evidence="4">
    <name type="scientific">Soboliphyme baturini</name>
    <dbReference type="NCBI Taxonomy" id="241478"/>
    <lineage>
        <taxon>Eukaryota</taxon>
        <taxon>Metazoa</taxon>
        <taxon>Ecdysozoa</taxon>
        <taxon>Nematoda</taxon>
        <taxon>Enoplea</taxon>
        <taxon>Dorylaimia</taxon>
        <taxon>Dioctophymatida</taxon>
        <taxon>Dioctophymatoidea</taxon>
        <taxon>Soboliphymatidae</taxon>
        <taxon>Soboliphyme</taxon>
    </lineage>
</organism>